<evidence type="ECO:0000256" key="1">
    <source>
        <dbReference type="SAM" id="Phobius"/>
    </source>
</evidence>
<evidence type="ECO:0000313" key="2">
    <source>
        <dbReference type="EMBL" id="EHL06534.1"/>
    </source>
</evidence>
<keyword evidence="1" id="KW-1133">Transmembrane helix</keyword>
<feature type="transmembrane region" description="Helical" evidence="1">
    <location>
        <begin position="12"/>
        <end position="33"/>
    </location>
</feature>
<gene>
    <name evidence="2" type="ORF">HMPREF0322_02804</name>
</gene>
<sequence>MEWRRFMTKQRITIISLVSMLIFGLLLSGKLLYENKWLEGSLIKESQQISGVLSAEILDKQGASEMLVNTGQVTNLQSLCTQLKTISGKHPIRLVDQRTPELEEVYQQMQFAIQEGMVMGNFTQMRETLAIQAEQAGVVMNLTMDNEGIYLVLTQGEHQLVSVIERHGQGTFLPSVGRDYPGMNQ</sequence>
<reference evidence="2 3" key="1">
    <citation type="submission" date="2011-08" db="EMBL/GenBank/DDBJ databases">
        <authorList>
            <person name="Weinstock G."/>
            <person name="Sodergren E."/>
            <person name="Clifton S."/>
            <person name="Fulton L."/>
            <person name="Fulton B."/>
            <person name="Courtney L."/>
            <person name="Fronick C."/>
            <person name="Harrison M."/>
            <person name="Strong C."/>
            <person name="Farmer C."/>
            <person name="Delahaunty K."/>
            <person name="Markovic C."/>
            <person name="Hall O."/>
            <person name="Minx P."/>
            <person name="Tomlinson C."/>
            <person name="Mitreva M."/>
            <person name="Hou S."/>
            <person name="Chen J."/>
            <person name="Wollam A."/>
            <person name="Pepin K.H."/>
            <person name="Johnson M."/>
            <person name="Bhonagiri V."/>
            <person name="Zhang X."/>
            <person name="Suruliraj S."/>
            <person name="Warren W."/>
            <person name="Chinwalla A."/>
            <person name="Mardis E.R."/>
            <person name="Wilson R.K."/>
        </authorList>
    </citation>
    <scope>NUCLEOTIDE SEQUENCE [LARGE SCALE GENOMIC DNA]</scope>
    <source>
        <strain evidence="2 3">DP7</strain>
    </source>
</reference>
<keyword evidence="1" id="KW-0812">Transmembrane</keyword>
<dbReference type="EMBL" id="AFZX01000070">
    <property type="protein sequence ID" value="EHL06534.1"/>
    <property type="molecule type" value="Genomic_DNA"/>
</dbReference>
<dbReference type="PATRIC" id="fig|537010.4.peg.2629"/>
<accession>G9XPA6</accession>
<keyword evidence="1" id="KW-0472">Membrane</keyword>
<evidence type="ECO:0000313" key="3">
    <source>
        <dbReference type="Proteomes" id="UP000004416"/>
    </source>
</evidence>
<dbReference type="HOGENOM" id="CLU_124880_0_0_9"/>
<dbReference type="Proteomes" id="UP000004416">
    <property type="component" value="Unassembled WGS sequence"/>
</dbReference>
<protein>
    <submittedName>
        <fullName evidence="2">Uncharacterized protein</fullName>
    </submittedName>
</protein>
<proteinExistence type="predicted"/>
<organism evidence="2 3">
    <name type="scientific">Desulfitobacterium hafniense DP7</name>
    <dbReference type="NCBI Taxonomy" id="537010"/>
    <lineage>
        <taxon>Bacteria</taxon>
        <taxon>Bacillati</taxon>
        <taxon>Bacillota</taxon>
        <taxon>Clostridia</taxon>
        <taxon>Eubacteriales</taxon>
        <taxon>Desulfitobacteriaceae</taxon>
        <taxon>Desulfitobacterium</taxon>
    </lineage>
</organism>
<dbReference type="AlphaFoldDB" id="G9XPA6"/>
<comment type="caution">
    <text evidence="2">The sequence shown here is derived from an EMBL/GenBank/DDBJ whole genome shotgun (WGS) entry which is preliminary data.</text>
</comment>
<name>G9XPA6_DESHA</name>